<keyword evidence="1" id="KW-0413">Isomerase</keyword>
<organism evidence="1 2">
    <name type="scientific">Bosea lathyri</name>
    <dbReference type="NCBI Taxonomy" id="1036778"/>
    <lineage>
        <taxon>Bacteria</taxon>
        <taxon>Pseudomonadati</taxon>
        <taxon>Pseudomonadota</taxon>
        <taxon>Alphaproteobacteria</taxon>
        <taxon>Hyphomicrobiales</taxon>
        <taxon>Boseaceae</taxon>
        <taxon>Bosea</taxon>
    </lineage>
</organism>
<dbReference type="NCBIfam" id="NF005679">
    <property type="entry name" value="PRK07475.1"/>
    <property type="match status" value="1"/>
</dbReference>
<dbReference type="AlphaFoldDB" id="A0A1H6D0I7"/>
<name>A0A1H6D0I7_9HYPH</name>
<dbReference type="InterPro" id="IPR015942">
    <property type="entry name" value="Asp/Glu/hydantoin_racemase"/>
</dbReference>
<evidence type="ECO:0000313" key="2">
    <source>
        <dbReference type="Proteomes" id="UP000236743"/>
    </source>
</evidence>
<dbReference type="Proteomes" id="UP000236743">
    <property type="component" value="Unassembled WGS sequence"/>
</dbReference>
<dbReference type="RefSeq" id="WP_103875144.1">
    <property type="nucleotide sequence ID" value="NZ_FNUY01000013.1"/>
</dbReference>
<reference evidence="1 2" key="1">
    <citation type="submission" date="2016-10" db="EMBL/GenBank/DDBJ databases">
        <authorList>
            <person name="de Groot N.N."/>
        </authorList>
    </citation>
    <scope>NUCLEOTIDE SEQUENCE [LARGE SCALE GENOMIC DNA]</scope>
    <source>
        <strain evidence="1 2">DSM 26656</strain>
    </source>
</reference>
<sequence length="240" mass="26645">MNERKKTYYGVSVGILMVRSYFERFLGDIGHAGTWDFPVQYRIVHDAIPARMTDLHNVDLLDKFKVAAQELIDAGVDGITTTCGFLSIYQRELAEFSSVPVATSALLQVPMVARLIKPSQRVGILTYNATSLSGRYFDGVGVSPDTPVIGMPPDSEFVRSIRDGDNSVPFETLKAEVLEAAGRLLREHPDVGAIVSECTNLTPYSADIAQRFGVPVYDAVSLVNWFQAGLRPRRFRQDER</sequence>
<dbReference type="GO" id="GO:0047661">
    <property type="term" value="F:amino-acid racemase activity"/>
    <property type="evidence" value="ECO:0007669"/>
    <property type="project" value="InterPro"/>
</dbReference>
<gene>
    <name evidence="1" type="ORF">SAMN04488115_113128</name>
</gene>
<dbReference type="Pfam" id="PF01177">
    <property type="entry name" value="Asp_Glu_race"/>
    <property type="match status" value="1"/>
</dbReference>
<proteinExistence type="predicted"/>
<dbReference type="EMBL" id="FNUY01000013">
    <property type="protein sequence ID" value="SEG78315.1"/>
    <property type="molecule type" value="Genomic_DNA"/>
</dbReference>
<dbReference type="OrthoDB" id="5465390at2"/>
<protein>
    <submittedName>
        <fullName evidence="1">Maleate cis-trans isomerase</fullName>
    </submittedName>
</protein>
<evidence type="ECO:0000313" key="1">
    <source>
        <dbReference type="EMBL" id="SEG78315.1"/>
    </source>
</evidence>
<keyword evidence="2" id="KW-1185">Reference proteome</keyword>
<accession>A0A1H6D0I7</accession>